<organism evidence="3 4">
    <name type="scientific">Besnoitia besnoiti</name>
    <name type="common">Apicomplexan protozoan</name>
    <dbReference type="NCBI Taxonomy" id="94643"/>
    <lineage>
        <taxon>Eukaryota</taxon>
        <taxon>Sar</taxon>
        <taxon>Alveolata</taxon>
        <taxon>Apicomplexa</taxon>
        <taxon>Conoidasida</taxon>
        <taxon>Coccidia</taxon>
        <taxon>Eucoccidiorida</taxon>
        <taxon>Eimeriorina</taxon>
        <taxon>Sarcocystidae</taxon>
        <taxon>Besnoitia</taxon>
    </lineage>
</organism>
<reference evidence="3 4" key="1">
    <citation type="submission" date="2017-09" db="EMBL/GenBank/DDBJ databases">
        <title>Genome sequencing of Besnoitia besnoiti strain Bb-Ger1.</title>
        <authorList>
            <person name="Schares G."/>
            <person name="Venepally P."/>
            <person name="Lorenzi H.A."/>
        </authorList>
    </citation>
    <scope>NUCLEOTIDE SEQUENCE [LARGE SCALE GENOMIC DNA]</scope>
    <source>
        <strain evidence="3 4">Bb-Ger1</strain>
    </source>
</reference>
<dbReference type="InterPro" id="IPR050656">
    <property type="entry name" value="PINX1"/>
</dbReference>
<feature type="compositionally biased region" description="Basic and acidic residues" evidence="1">
    <location>
        <begin position="249"/>
        <end position="258"/>
    </location>
</feature>
<evidence type="ECO:0000313" key="4">
    <source>
        <dbReference type="Proteomes" id="UP000224006"/>
    </source>
</evidence>
<feature type="region of interest" description="Disordered" evidence="1">
    <location>
        <begin position="94"/>
        <end position="303"/>
    </location>
</feature>
<evidence type="ECO:0000259" key="2">
    <source>
        <dbReference type="PROSITE" id="PS50174"/>
    </source>
</evidence>
<feature type="domain" description="G-patch" evidence="2">
    <location>
        <begin position="21"/>
        <end position="67"/>
    </location>
</feature>
<dbReference type="InterPro" id="IPR000467">
    <property type="entry name" value="G_patch_dom"/>
</dbReference>
<dbReference type="GO" id="GO:0003676">
    <property type="term" value="F:nucleic acid binding"/>
    <property type="evidence" value="ECO:0007669"/>
    <property type="project" value="InterPro"/>
</dbReference>
<gene>
    <name evidence="3" type="ORF">BESB_028000</name>
</gene>
<dbReference type="GeneID" id="40307852"/>
<dbReference type="SMART" id="SM00443">
    <property type="entry name" value="G_patch"/>
    <property type="match status" value="1"/>
</dbReference>
<feature type="compositionally biased region" description="Low complexity" evidence="1">
    <location>
        <begin position="149"/>
        <end position="174"/>
    </location>
</feature>
<evidence type="ECO:0000256" key="1">
    <source>
        <dbReference type="SAM" id="MobiDB-lite"/>
    </source>
</evidence>
<dbReference type="PANTHER" id="PTHR23149">
    <property type="entry name" value="G PATCH DOMAIN CONTAINING PROTEIN"/>
    <property type="match status" value="1"/>
</dbReference>
<dbReference type="VEuPathDB" id="ToxoDB:BESB_028000"/>
<dbReference type="AlphaFoldDB" id="A0A2A9M063"/>
<accession>A0A2A9M063</accession>
<comment type="caution">
    <text evidence="3">The sequence shown here is derived from an EMBL/GenBank/DDBJ whole genome shotgun (WGS) entry which is preliminary data.</text>
</comment>
<dbReference type="OrthoDB" id="29523at2759"/>
<evidence type="ECO:0000313" key="3">
    <source>
        <dbReference type="EMBL" id="PFH31365.1"/>
    </source>
</evidence>
<dbReference type="EMBL" id="NWUJ01000015">
    <property type="protein sequence ID" value="PFH31365.1"/>
    <property type="molecule type" value="Genomic_DNA"/>
</dbReference>
<keyword evidence="4" id="KW-1185">Reference proteome</keyword>
<dbReference type="RefSeq" id="XP_029215374.1">
    <property type="nucleotide sequence ID" value="XM_029361474.1"/>
</dbReference>
<dbReference type="STRING" id="94643.A0A2A9M063"/>
<dbReference type="PROSITE" id="PS50174">
    <property type="entry name" value="G_PATCH"/>
    <property type="match status" value="1"/>
</dbReference>
<dbReference type="Pfam" id="PF01585">
    <property type="entry name" value="G-patch"/>
    <property type="match status" value="1"/>
</dbReference>
<dbReference type="KEGG" id="bbes:BESB_028000"/>
<feature type="compositionally biased region" description="Basic residues" evidence="1">
    <location>
        <begin position="292"/>
        <end position="303"/>
    </location>
</feature>
<sequence length="303" mass="32843">MSKKFYDRVLKGSGVQSRPFHSSFGAAILKKFGWEEGQGLGRENSGRTDCLQIRRREENVGLGHSDSSDAKGEEQWRNWWDGLYNSMAAKLKDNHAVRAGNDPGSSDSDSSDDERDAPPSLGKFRGPSLMRVSQKLARHKEAAGDGDGSESSSSSEDGSTAASASLSSASSLSSSRDREAKEAEDEAADRRKAEKKRKRKAREHDEDAGANTPCAAEEARSEKKSKKRRAQGLLEGETPRSADSGECDEAARGDFASEKKKKKAPKEKERDAGNVAEAADAEVGCGDVEKKKNGRKKTRESDS</sequence>
<name>A0A2A9M063_BESBE</name>
<dbReference type="Proteomes" id="UP000224006">
    <property type="component" value="Unassembled WGS sequence"/>
</dbReference>
<proteinExistence type="predicted"/>
<protein>
    <submittedName>
        <fullName evidence="3">G-patch domain-containing protein</fullName>
    </submittedName>
</protein>